<dbReference type="GO" id="GO:0005737">
    <property type="term" value="C:cytoplasm"/>
    <property type="evidence" value="ECO:0007669"/>
    <property type="project" value="UniProtKB-SubCell"/>
</dbReference>
<feature type="domain" description="PUL" evidence="8">
    <location>
        <begin position="509"/>
        <end position="783"/>
    </location>
</feature>
<dbReference type="Gene3D" id="2.130.10.10">
    <property type="entry name" value="YVTN repeat-like/Quinoprotein amine dehydrogenase"/>
    <property type="match status" value="1"/>
</dbReference>
<proteinExistence type="predicted"/>
<dbReference type="PROSITE" id="PS50082">
    <property type="entry name" value="WD_REPEATS_2"/>
    <property type="match status" value="2"/>
</dbReference>
<dbReference type="InterPro" id="IPR038122">
    <property type="entry name" value="PFU_sf"/>
</dbReference>
<evidence type="ECO:0000256" key="6">
    <source>
        <dbReference type="SAM" id="MobiDB-lite"/>
    </source>
</evidence>
<keyword evidence="3 5" id="KW-0853">WD repeat</keyword>
<dbReference type="InterPro" id="IPR015155">
    <property type="entry name" value="PFU"/>
</dbReference>
<evidence type="ECO:0000256" key="3">
    <source>
        <dbReference type="ARBA" id="ARBA00022574"/>
    </source>
</evidence>
<feature type="domain" description="PFU" evidence="7">
    <location>
        <begin position="379"/>
        <end position="475"/>
    </location>
</feature>
<dbReference type="AlphaFoldDB" id="A0A4S9X7U2"/>
<feature type="region of interest" description="Disordered" evidence="6">
    <location>
        <begin position="468"/>
        <end position="512"/>
    </location>
</feature>
<dbReference type="CDD" id="cd00200">
    <property type="entry name" value="WD40"/>
    <property type="match status" value="1"/>
</dbReference>
<dbReference type="GO" id="GO:0043161">
    <property type="term" value="P:proteasome-mediated ubiquitin-dependent protein catabolic process"/>
    <property type="evidence" value="ECO:0007669"/>
    <property type="project" value="TreeGrafter"/>
</dbReference>
<keyword evidence="2" id="KW-0963">Cytoplasm</keyword>
<dbReference type="InterPro" id="IPR036322">
    <property type="entry name" value="WD40_repeat_dom_sf"/>
</dbReference>
<feature type="compositionally biased region" description="Low complexity" evidence="6">
    <location>
        <begin position="468"/>
        <end position="482"/>
    </location>
</feature>
<name>A0A4S9X7U2_AURPU</name>
<dbReference type="SMART" id="SM00320">
    <property type="entry name" value="WD40"/>
    <property type="match status" value="6"/>
</dbReference>
<dbReference type="InterPro" id="IPR013535">
    <property type="entry name" value="PUL_dom"/>
</dbReference>
<dbReference type="InterPro" id="IPR001680">
    <property type="entry name" value="WD40_rpt"/>
</dbReference>
<dbReference type="Gene3D" id="1.25.10.10">
    <property type="entry name" value="Leucine-rich Repeat Variant"/>
    <property type="match status" value="1"/>
</dbReference>
<keyword evidence="4" id="KW-0677">Repeat</keyword>
<evidence type="ECO:0000256" key="4">
    <source>
        <dbReference type="ARBA" id="ARBA00022737"/>
    </source>
</evidence>
<comment type="subcellular location">
    <subcellularLocation>
        <location evidence="1">Cytoplasm</location>
    </subcellularLocation>
</comment>
<feature type="repeat" description="WD" evidence="5">
    <location>
        <begin position="106"/>
        <end position="147"/>
    </location>
</feature>
<feature type="repeat" description="WD" evidence="5">
    <location>
        <begin position="233"/>
        <end position="264"/>
    </location>
</feature>
<evidence type="ECO:0000256" key="1">
    <source>
        <dbReference type="ARBA" id="ARBA00004496"/>
    </source>
</evidence>
<accession>A0A4S9X7U2</accession>
<feature type="compositionally biased region" description="Polar residues" evidence="6">
    <location>
        <begin position="322"/>
        <end position="341"/>
    </location>
</feature>
<dbReference type="Pfam" id="PF08324">
    <property type="entry name" value="PUL"/>
    <property type="match status" value="1"/>
</dbReference>
<dbReference type="GO" id="GO:0010992">
    <property type="term" value="P:ubiquitin recycling"/>
    <property type="evidence" value="ECO:0007669"/>
    <property type="project" value="TreeGrafter"/>
</dbReference>
<dbReference type="InterPro" id="IPR011989">
    <property type="entry name" value="ARM-like"/>
</dbReference>
<dbReference type="EMBL" id="QZBS01000064">
    <property type="protein sequence ID" value="THZ75022.1"/>
    <property type="molecule type" value="Genomic_DNA"/>
</dbReference>
<dbReference type="InterPro" id="IPR015943">
    <property type="entry name" value="WD40/YVTN_repeat-like_dom_sf"/>
</dbReference>
<gene>
    <name evidence="9" type="ORF">D6C85_03121</name>
</gene>
<evidence type="ECO:0000256" key="2">
    <source>
        <dbReference type="ARBA" id="ARBA00022490"/>
    </source>
</evidence>
<dbReference type="PANTHER" id="PTHR19849:SF0">
    <property type="entry name" value="PHOSPHOLIPASE A-2-ACTIVATING PROTEIN"/>
    <property type="match status" value="1"/>
</dbReference>
<dbReference type="FunFam" id="2.130.10.10:FF:000236">
    <property type="entry name" value="Polyubiquitin binding protein (Doa1/Ufd3)"/>
    <property type="match status" value="1"/>
</dbReference>
<evidence type="ECO:0000313" key="9">
    <source>
        <dbReference type="EMBL" id="THZ75022.1"/>
    </source>
</evidence>
<protein>
    <submittedName>
        <fullName evidence="9">PFU-domain-containing protein</fullName>
    </submittedName>
</protein>
<dbReference type="PROSITE" id="PS51396">
    <property type="entry name" value="PUL"/>
    <property type="match status" value="1"/>
</dbReference>
<reference evidence="9 10" key="1">
    <citation type="submission" date="2018-10" db="EMBL/GenBank/DDBJ databases">
        <title>Fifty Aureobasidium pullulans genomes reveal a recombining polyextremotolerant generalist.</title>
        <authorList>
            <person name="Gostincar C."/>
            <person name="Turk M."/>
            <person name="Zajc J."/>
            <person name="Gunde-Cimerman N."/>
        </authorList>
    </citation>
    <scope>NUCLEOTIDE SEQUENCE [LARGE SCALE GENOMIC DNA]</scope>
    <source>
        <strain evidence="9 10">EXF-3519</strain>
    </source>
</reference>
<feature type="compositionally biased region" description="Low complexity" evidence="6">
    <location>
        <begin position="495"/>
        <end position="505"/>
    </location>
</feature>
<evidence type="ECO:0000259" key="8">
    <source>
        <dbReference type="PROSITE" id="PS51396"/>
    </source>
</evidence>
<dbReference type="Pfam" id="PF09070">
    <property type="entry name" value="PFU"/>
    <property type="match status" value="1"/>
</dbReference>
<dbReference type="SUPFAM" id="SSF50978">
    <property type="entry name" value="WD40 repeat-like"/>
    <property type="match status" value="1"/>
</dbReference>
<dbReference type="GO" id="GO:0043130">
    <property type="term" value="F:ubiquitin binding"/>
    <property type="evidence" value="ECO:0007669"/>
    <property type="project" value="TreeGrafter"/>
</dbReference>
<feature type="region of interest" description="Disordered" evidence="6">
    <location>
        <begin position="322"/>
        <end position="352"/>
    </location>
</feature>
<evidence type="ECO:0000313" key="10">
    <source>
        <dbReference type="Proteomes" id="UP000309734"/>
    </source>
</evidence>
<evidence type="ECO:0000256" key="5">
    <source>
        <dbReference type="PROSITE-ProRule" id="PRU00221"/>
    </source>
</evidence>
<dbReference type="Pfam" id="PF00400">
    <property type="entry name" value="WD40"/>
    <property type="match status" value="5"/>
</dbReference>
<dbReference type="PROSITE" id="PS50294">
    <property type="entry name" value="WD_REPEATS_REGION"/>
    <property type="match status" value="2"/>
</dbReference>
<dbReference type="PROSITE" id="PS51394">
    <property type="entry name" value="PFU"/>
    <property type="match status" value="1"/>
</dbReference>
<dbReference type="PANTHER" id="PTHR19849">
    <property type="entry name" value="PHOSPHOLIPASE A-2-ACTIVATING PROTEIN"/>
    <property type="match status" value="1"/>
</dbReference>
<sequence length="785" mass="84063">MADVFKLSASLKGHEDDVRAVVSPSARCIFSASRDGTVRQWLLTSPNPPTYDDTIAVQASSFVNSLTYAAPSSAHSDGLLVSAGKDTIIDVRRPFQSPDTDAERLLIGHANNVCSLDASPDGDTLVSGGWDTQARVWSISKGECTAELKGHDAAVWAVMVYDDSTIITGCADKTIRVFSLGGKLLQTIPGLPDVVRALCRLPSGHPSGAAFASAGNDQVIRLWTLDGVEVAQLHGHTSFIYALAVLSNGDLVSSGEDRTVRVWKGTECIQTITHPAISVWAVAVCPETDDIITGASDKMIRIFSRDSSRYADAEALRAFDESVSSSSIPQQTASEGQQINKEQLPGPGIPEDFLQQKSGTKEGQVQMIREEDGSVTAHTWSSAAQQWINVGTVVDAAASSGRKVTHEGKDYDFVFDVDIKDGEPPLKLPYNIGQNPYDVASRFIANNELPMTYLDQVANFITTNTQGATLGSSSQQQTQTPGADPWGSENRYRPGEAGAPEPSGGTRPRSLPQTQYLSITTANLSAIRKKIGELNDTISSDLALSSDELKAVDNLVKQLQSSPKDPKPQADQLSAVLKVATKWPSANRLPGIDLLRLTAVAPTFAMHTSGGTGTIVETLTQSGVFAADTDKLNNTMLAIRVLANLFMTEEGRLVADGCFEDIISSTQPFSSTSNKNLATAIATLYINYAVLLTSNAPASESKTREQRAAAVINAVLSIIKPEGDSEAVYRALVAVGTLMSLGDEFRREVAQAKDMGSLLQSIEKSALGKENRIKAVTNEMRDQLR</sequence>
<dbReference type="GO" id="GO:0005634">
    <property type="term" value="C:nucleus"/>
    <property type="evidence" value="ECO:0007669"/>
    <property type="project" value="TreeGrafter"/>
</dbReference>
<comment type="caution">
    <text evidence="9">The sequence shown here is derived from an EMBL/GenBank/DDBJ whole genome shotgun (WGS) entry which is preliminary data.</text>
</comment>
<dbReference type="Proteomes" id="UP000309734">
    <property type="component" value="Unassembled WGS sequence"/>
</dbReference>
<dbReference type="Gene3D" id="3.10.20.870">
    <property type="entry name" value="PFU (PLAA family ubiquitin binding), C-terminal domain"/>
    <property type="match status" value="1"/>
</dbReference>
<evidence type="ECO:0000259" key="7">
    <source>
        <dbReference type="PROSITE" id="PS51394"/>
    </source>
</evidence>
<organism evidence="9 10">
    <name type="scientific">Aureobasidium pullulans</name>
    <name type="common">Black yeast</name>
    <name type="synonym">Pullularia pullulans</name>
    <dbReference type="NCBI Taxonomy" id="5580"/>
    <lineage>
        <taxon>Eukaryota</taxon>
        <taxon>Fungi</taxon>
        <taxon>Dikarya</taxon>
        <taxon>Ascomycota</taxon>
        <taxon>Pezizomycotina</taxon>
        <taxon>Dothideomycetes</taxon>
        <taxon>Dothideomycetidae</taxon>
        <taxon>Dothideales</taxon>
        <taxon>Saccotheciaceae</taxon>
        <taxon>Aureobasidium</taxon>
    </lineage>
</organism>